<accession>A0AAV5WHS3</accession>
<feature type="compositionally biased region" description="Polar residues" evidence="1">
    <location>
        <begin position="77"/>
        <end position="98"/>
    </location>
</feature>
<evidence type="ECO:0000313" key="2">
    <source>
        <dbReference type="EMBL" id="GMT30284.1"/>
    </source>
</evidence>
<comment type="caution">
    <text evidence="2">The sequence shown here is derived from an EMBL/GenBank/DDBJ whole genome shotgun (WGS) entry which is preliminary data.</text>
</comment>
<feature type="non-terminal residue" evidence="2">
    <location>
        <position position="162"/>
    </location>
</feature>
<sequence length="162" mass="17549">MRVIYLVRAFQLIAALYSLWLLYSVHEFCERTAHPMSYCPALKGIPLATPEQIEEHLRIKHQRAANHRFHTVTETTFDHSPTTTTIHEATAGESSTVTSEEAAKSRKRREERRELPGNGMSDAEDLPHEKSKPAAAPAVAEAAAPVAPAAGTEAPAAAAAAA</sequence>
<feature type="region of interest" description="Disordered" evidence="1">
    <location>
        <begin position="77"/>
        <end position="162"/>
    </location>
</feature>
<organism evidence="2 3">
    <name type="scientific">Pristionchus fissidentatus</name>
    <dbReference type="NCBI Taxonomy" id="1538716"/>
    <lineage>
        <taxon>Eukaryota</taxon>
        <taxon>Metazoa</taxon>
        <taxon>Ecdysozoa</taxon>
        <taxon>Nematoda</taxon>
        <taxon>Chromadorea</taxon>
        <taxon>Rhabditida</taxon>
        <taxon>Rhabditina</taxon>
        <taxon>Diplogasteromorpha</taxon>
        <taxon>Diplogasteroidea</taxon>
        <taxon>Neodiplogasteridae</taxon>
        <taxon>Pristionchus</taxon>
    </lineage>
</organism>
<name>A0AAV5WHS3_9BILA</name>
<keyword evidence="3" id="KW-1185">Reference proteome</keyword>
<dbReference type="EMBL" id="BTSY01000005">
    <property type="protein sequence ID" value="GMT30284.1"/>
    <property type="molecule type" value="Genomic_DNA"/>
</dbReference>
<evidence type="ECO:0000256" key="1">
    <source>
        <dbReference type="SAM" id="MobiDB-lite"/>
    </source>
</evidence>
<dbReference type="Proteomes" id="UP001432322">
    <property type="component" value="Unassembled WGS sequence"/>
</dbReference>
<reference evidence="2" key="1">
    <citation type="submission" date="2023-10" db="EMBL/GenBank/DDBJ databases">
        <title>Genome assembly of Pristionchus species.</title>
        <authorList>
            <person name="Yoshida K."/>
            <person name="Sommer R.J."/>
        </authorList>
    </citation>
    <scope>NUCLEOTIDE SEQUENCE</scope>
    <source>
        <strain evidence="2">RS5133</strain>
    </source>
</reference>
<gene>
    <name evidence="2" type="ORF">PFISCL1PPCAC_21581</name>
</gene>
<evidence type="ECO:0000313" key="3">
    <source>
        <dbReference type="Proteomes" id="UP001432322"/>
    </source>
</evidence>
<proteinExistence type="predicted"/>
<feature type="compositionally biased region" description="Low complexity" evidence="1">
    <location>
        <begin position="133"/>
        <end position="162"/>
    </location>
</feature>
<dbReference type="AlphaFoldDB" id="A0AAV5WHS3"/>
<protein>
    <submittedName>
        <fullName evidence="2">Uncharacterized protein</fullName>
    </submittedName>
</protein>